<evidence type="ECO:0000256" key="6">
    <source>
        <dbReference type="PIRSR" id="PIRSR625705-1"/>
    </source>
</evidence>
<comment type="catalytic activity">
    <reaction evidence="1">
        <text>Hydrolysis of terminal non-reducing N-acetyl-D-hexosamine residues in N-acetyl-beta-D-hexosaminides.</text>
        <dbReference type="EC" id="3.2.1.52"/>
    </reaction>
</comment>
<dbReference type="Pfam" id="PF02838">
    <property type="entry name" value="Glyco_hydro_20b"/>
    <property type="match status" value="1"/>
</dbReference>
<dbReference type="Pfam" id="PF00728">
    <property type="entry name" value="Glyco_hydro_20"/>
    <property type="match status" value="1"/>
</dbReference>
<dbReference type="EC" id="3.2.1.52" evidence="3"/>
<evidence type="ECO:0000313" key="9">
    <source>
        <dbReference type="EMBL" id="MBB5138623.1"/>
    </source>
</evidence>
<evidence type="ECO:0000259" key="7">
    <source>
        <dbReference type="Pfam" id="PF00728"/>
    </source>
</evidence>
<evidence type="ECO:0000256" key="5">
    <source>
        <dbReference type="ARBA" id="ARBA00023295"/>
    </source>
</evidence>
<proteinExistence type="inferred from homology"/>
<dbReference type="Gene3D" id="3.30.379.10">
    <property type="entry name" value="Chitobiase/beta-hexosaminidase domain 2-like"/>
    <property type="match status" value="1"/>
</dbReference>
<dbReference type="PRINTS" id="PR00738">
    <property type="entry name" value="GLHYDRLASE20"/>
</dbReference>
<dbReference type="InterPro" id="IPR015883">
    <property type="entry name" value="Glyco_hydro_20_cat"/>
</dbReference>
<evidence type="ECO:0000256" key="4">
    <source>
        <dbReference type="ARBA" id="ARBA00022801"/>
    </source>
</evidence>
<keyword evidence="5 9" id="KW-0326">Glycosidase</keyword>
<keyword evidence="10" id="KW-1185">Reference proteome</keyword>
<organism evidence="9 10">
    <name type="scientific">Thermocatellispora tengchongensis</name>
    <dbReference type="NCBI Taxonomy" id="1073253"/>
    <lineage>
        <taxon>Bacteria</taxon>
        <taxon>Bacillati</taxon>
        <taxon>Actinomycetota</taxon>
        <taxon>Actinomycetes</taxon>
        <taxon>Streptosporangiales</taxon>
        <taxon>Streptosporangiaceae</taxon>
        <taxon>Thermocatellispora</taxon>
    </lineage>
</organism>
<dbReference type="PANTHER" id="PTHR22600">
    <property type="entry name" value="BETA-HEXOSAMINIDASE"/>
    <property type="match status" value="1"/>
</dbReference>
<keyword evidence="4 9" id="KW-0378">Hydrolase</keyword>
<evidence type="ECO:0000256" key="3">
    <source>
        <dbReference type="ARBA" id="ARBA00012663"/>
    </source>
</evidence>
<dbReference type="Proteomes" id="UP000578449">
    <property type="component" value="Unassembled WGS sequence"/>
</dbReference>
<accession>A0A840PKZ4</accession>
<dbReference type="EMBL" id="JACHGN010000024">
    <property type="protein sequence ID" value="MBB5138623.1"/>
    <property type="molecule type" value="Genomic_DNA"/>
</dbReference>
<dbReference type="SUPFAM" id="SSF51445">
    <property type="entry name" value="(Trans)glycosidases"/>
    <property type="match status" value="1"/>
</dbReference>
<name>A0A840PKZ4_9ACTN</name>
<dbReference type="GO" id="GO:0016020">
    <property type="term" value="C:membrane"/>
    <property type="evidence" value="ECO:0007669"/>
    <property type="project" value="TreeGrafter"/>
</dbReference>
<evidence type="ECO:0000256" key="2">
    <source>
        <dbReference type="ARBA" id="ARBA00006285"/>
    </source>
</evidence>
<dbReference type="GO" id="GO:0004563">
    <property type="term" value="F:beta-N-acetylhexosaminidase activity"/>
    <property type="evidence" value="ECO:0007669"/>
    <property type="project" value="UniProtKB-EC"/>
</dbReference>
<evidence type="ECO:0000259" key="8">
    <source>
        <dbReference type="Pfam" id="PF02838"/>
    </source>
</evidence>
<sequence length="544" mass="59017">MWHLLPAPRHAEAGTGAYRLDVGAGIGGDPDAVAGLRTALSVLDLRPDGHAAVRATLDPVLGPEGFTVAVSPEGIEVRAGDRAGAFYAGQALRQMAPPDAYRAVAVGGGWDIPCGRVEDRPSYAWRGAMLDVARHYLPKREILRMIDIMAAHRLNRLHLHLADDQGWRVESRAFPRLHEVGSHRPRTVSSHYGEELAYDEVPHGGYYTLADLAEIAAYAHDRAIAIVPEIDVPGHASALLAAYPEYGAPGSPARVLDRWGISTALLSPLPPTVTFLTAIFEEILDATGISGRPPAHVHIGGDECVLDAWAESAEITAYQRSLGLATPAELHAWFLRRLADLLAERGSRAVVWDEAFVSGALRPDTIVMPWRGPKVGRRAAAAGHDVVMTPVFPLYFDYAEAASADEPRAIGEAITVADVAAFRPAPESWTDEEAARVLGAQFQLWSERIPDGRTLDYRAWPRGCALAEVTWHGPSPDFAAWLPAHLRRLDAFGVEYRPLDGPRPWQRGGAGRRAHRPGVIDVATVTARLDRMTEAADSTRPSIL</sequence>
<dbReference type="RefSeq" id="WP_185055484.1">
    <property type="nucleotide sequence ID" value="NZ_BAABIX010000025.1"/>
</dbReference>
<reference evidence="9 10" key="1">
    <citation type="submission" date="2020-08" db="EMBL/GenBank/DDBJ databases">
        <title>Genomic Encyclopedia of Type Strains, Phase IV (KMG-IV): sequencing the most valuable type-strain genomes for metagenomic binning, comparative biology and taxonomic classification.</title>
        <authorList>
            <person name="Goeker M."/>
        </authorList>
    </citation>
    <scope>NUCLEOTIDE SEQUENCE [LARGE SCALE GENOMIC DNA]</scope>
    <source>
        <strain evidence="9 10">DSM 45615</strain>
    </source>
</reference>
<dbReference type="AlphaFoldDB" id="A0A840PKZ4"/>
<dbReference type="InterPro" id="IPR017853">
    <property type="entry name" value="GH"/>
</dbReference>
<evidence type="ECO:0000256" key="1">
    <source>
        <dbReference type="ARBA" id="ARBA00001231"/>
    </source>
</evidence>
<feature type="domain" description="Beta-hexosaminidase bacterial type N-terminal" evidence="8">
    <location>
        <begin position="4"/>
        <end position="119"/>
    </location>
</feature>
<evidence type="ECO:0000313" key="10">
    <source>
        <dbReference type="Proteomes" id="UP000578449"/>
    </source>
</evidence>
<dbReference type="GO" id="GO:0005975">
    <property type="term" value="P:carbohydrate metabolic process"/>
    <property type="evidence" value="ECO:0007669"/>
    <property type="project" value="InterPro"/>
</dbReference>
<dbReference type="InterPro" id="IPR029018">
    <property type="entry name" value="Hex-like_dom2"/>
</dbReference>
<dbReference type="InterPro" id="IPR015882">
    <property type="entry name" value="HEX_bac_N"/>
</dbReference>
<dbReference type="CDD" id="cd06563">
    <property type="entry name" value="GH20_chitobiase-like"/>
    <property type="match status" value="1"/>
</dbReference>
<dbReference type="SUPFAM" id="SSF55545">
    <property type="entry name" value="beta-N-acetylhexosaminidase-like domain"/>
    <property type="match status" value="1"/>
</dbReference>
<dbReference type="InterPro" id="IPR025705">
    <property type="entry name" value="Beta_hexosaminidase_sua/sub"/>
</dbReference>
<protein>
    <recommendedName>
        <fullName evidence="3">beta-N-acetylhexosaminidase</fullName>
        <ecNumber evidence="3">3.2.1.52</ecNumber>
    </recommendedName>
</protein>
<feature type="active site" description="Proton donor" evidence="6">
    <location>
        <position position="303"/>
    </location>
</feature>
<comment type="similarity">
    <text evidence="2">Belongs to the glycosyl hydrolase 20 family.</text>
</comment>
<feature type="domain" description="Glycoside hydrolase family 20 catalytic" evidence="7">
    <location>
        <begin position="123"/>
        <end position="473"/>
    </location>
</feature>
<dbReference type="Gene3D" id="3.20.20.80">
    <property type="entry name" value="Glycosidases"/>
    <property type="match status" value="1"/>
</dbReference>
<gene>
    <name evidence="9" type="ORF">HNP84_008377</name>
</gene>
<dbReference type="PANTHER" id="PTHR22600:SF57">
    <property type="entry name" value="BETA-N-ACETYLHEXOSAMINIDASE"/>
    <property type="match status" value="1"/>
</dbReference>
<dbReference type="GO" id="GO:0030203">
    <property type="term" value="P:glycosaminoglycan metabolic process"/>
    <property type="evidence" value="ECO:0007669"/>
    <property type="project" value="TreeGrafter"/>
</dbReference>
<comment type="caution">
    <text evidence="9">The sequence shown here is derived from an EMBL/GenBank/DDBJ whole genome shotgun (WGS) entry which is preliminary data.</text>
</comment>